<dbReference type="OrthoDB" id="10266039at2759"/>
<organism evidence="3 4">
    <name type="scientific">Rasamsonia emersonii (strain ATCC 16479 / CBS 393.64 / IMI 116815)</name>
    <dbReference type="NCBI Taxonomy" id="1408163"/>
    <lineage>
        <taxon>Eukaryota</taxon>
        <taxon>Fungi</taxon>
        <taxon>Dikarya</taxon>
        <taxon>Ascomycota</taxon>
        <taxon>Pezizomycotina</taxon>
        <taxon>Eurotiomycetes</taxon>
        <taxon>Eurotiomycetidae</taxon>
        <taxon>Eurotiales</taxon>
        <taxon>Trichocomaceae</taxon>
        <taxon>Rasamsonia</taxon>
    </lineage>
</organism>
<evidence type="ECO:0000313" key="3">
    <source>
        <dbReference type="EMBL" id="KKA18462.1"/>
    </source>
</evidence>
<keyword evidence="4" id="KW-1185">Reference proteome</keyword>
<feature type="domain" description="Allantoicase" evidence="2">
    <location>
        <begin position="28"/>
        <end position="155"/>
    </location>
</feature>
<dbReference type="EMBL" id="LASV01000453">
    <property type="protein sequence ID" value="KKA18462.1"/>
    <property type="molecule type" value="Genomic_DNA"/>
</dbReference>
<dbReference type="GeneID" id="25319851"/>
<comment type="similarity">
    <text evidence="1">Belongs to the allantoicase family.</text>
</comment>
<reference evidence="3 4" key="1">
    <citation type="submission" date="2015-04" db="EMBL/GenBank/DDBJ databases">
        <authorList>
            <person name="Heijne W.H."/>
            <person name="Fedorova N.D."/>
            <person name="Nierman W.C."/>
            <person name="Vollebregt A.W."/>
            <person name="Zhao Z."/>
            <person name="Wu L."/>
            <person name="Kumar M."/>
            <person name="Stam H."/>
            <person name="van den Berg M.A."/>
            <person name="Pel H.J."/>
        </authorList>
    </citation>
    <scope>NUCLEOTIDE SEQUENCE [LARGE SCALE GENOMIC DNA]</scope>
    <source>
        <strain evidence="3 4">CBS 393.64</strain>
    </source>
</reference>
<gene>
    <name evidence="3" type="ORF">T310_7580</name>
</gene>
<sequence>MACFIKLIRPGEYSISYQRRVLPRGGVFVHTGAWYDGWETRRHNPEPYDWVVIKLGVASGAIEGVEVDTAYFVGNYGEKAALQATYAPDVSDEEVAKPDYQGWTTILPLQPCGPSQRQAWKLDNYDPADPNPYTHVRLLMYPDGGFARLRLYGHAIPPPLPPAAASNPTARPVEELSSARCWEAWRSRRQINTTRRARTCCFQAGARTWVTATTTPDGWSWSRGKNPPTQADTEHVFEGADLAAGGEDTRVFTHVKLTLARTEE</sequence>
<dbReference type="Gene3D" id="2.60.120.260">
    <property type="entry name" value="Galactose-binding domain-like"/>
    <property type="match status" value="1"/>
</dbReference>
<dbReference type="InterPro" id="IPR015908">
    <property type="entry name" value="Allantoicase_dom"/>
</dbReference>
<evidence type="ECO:0000256" key="1">
    <source>
        <dbReference type="ARBA" id="ARBA00009242"/>
    </source>
</evidence>
<dbReference type="RefSeq" id="XP_013325074.1">
    <property type="nucleotide sequence ID" value="XM_013469620.1"/>
</dbReference>
<dbReference type="AlphaFoldDB" id="A0A0F4YJJ3"/>
<accession>A0A0F4YJJ3</accession>
<dbReference type="InterPro" id="IPR005164">
    <property type="entry name" value="Allantoicase"/>
</dbReference>
<protein>
    <submittedName>
        <fullName evidence="3">Allantoicase Alc</fullName>
    </submittedName>
</protein>
<dbReference type="Proteomes" id="UP000053958">
    <property type="component" value="Unassembled WGS sequence"/>
</dbReference>
<evidence type="ECO:0000259" key="2">
    <source>
        <dbReference type="Pfam" id="PF03561"/>
    </source>
</evidence>
<dbReference type="InterPro" id="IPR008979">
    <property type="entry name" value="Galactose-bd-like_sf"/>
</dbReference>
<evidence type="ECO:0000313" key="4">
    <source>
        <dbReference type="Proteomes" id="UP000053958"/>
    </source>
</evidence>
<dbReference type="PANTHER" id="PTHR12045:SF3">
    <property type="entry name" value="INACTIVE ALLANTOICASE-RELATED"/>
    <property type="match status" value="1"/>
</dbReference>
<dbReference type="STRING" id="1408163.A0A0F4YJJ3"/>
<dbReference type="Pfam" id="PF03561">
    <property type="entry name" value="Allantoicase"/>
    <property type="match status" value="1"/>
</dbReference>
<proteinExistence type="inferred from homology"/>
<dbReference type="SUPFAM" id="SSF49785">
    <property type="entry name" value="Galactose-binding domain-like"/>
    <property type="match status" value="1"/>
</dbReference>
<comment type="caution">
    <text evidence="3">The sequence shown here is derived from an EMBL/GenBank/DDBJ whole genome shotgun (WGS) entry which is preliminary data.</text>
</comment>
<dbReference type="GO" id="GO:0000256">
    <property type="term" value="P:allantoin catabolic process"/>
    <property type="evidence" value="ECO:0007669"/>
    <property type="project" value="InterPro"/>
</dbReference>
<dbReference type="GO" id="GO:0004037">
    <property type="term" value="F:allantoicase activity"/>
    <property type="evidence" value="ECO:0007669"/>
    <property type="project" value="InterPro"/>
</dbReference>
<dbReference type="PANTHER" id="PTHR12045">
    <property type="entry name" value="ALLANTOICASE"/>
    <property type="match status" value="1"/>
</dbReference>
<name>A0A0F4YJJ3_RASE3</name>